<keyword evidence="3 7" id="KW-0812">Transmembrane</keyword>
<dbReference type="PANTHER" id="PTHR30213">
    <property type="entry name" value="INNER MEMBRANE PROTEIN YHJD"/>
    <property type="match status" value="1"/>
</dbReference>
<dbReference type="PANTHER" id="PTHR30213:SF0">
    <property type="entry name" value="UPF0761 MEMBRANE PROTEIN YIHY"/>
    <property type="match status" value="1"/>
</dbReference>
<feature type="compositionally biased region" description="Basic and acidic residues" evidence="6">
    <location>
        <begin position="313"/>
        <end position="329"/>
    </location>
</feature>
<reference evidence="9" key="1">
    <citation type="journal article" date="2019" name="Int. J. Syst. Evol. Microbiol.">
        <title>The Global Catalogue of Microorganisms (GCM) 10K type strain sequencing project: providing services to taxonomists for standard genome sequencing and annotation.</title>
        <authorList>
            <consortium name="The Broad Institute Genomics Platform"/>
            <consortium name="The Broad Institute Genome Sequencing Center for Infectious Disease"/>
            <person name="Wu L."/>
            <person name="Ma J."/>
        </authorList>
    </citation>
    <scope>NUCLEOTIDE SEQUENCE [LARGE SCALE GENOMIC DNA]</scope>
    <source>
        <strain evidence="9">JCM 16914</strain>
    </source>
</reference>
<accession>A0ABP7LNL0</accession>
<evidence type="ECO:0000256" key="4">
    <source>
        <dbReference type="ARBA" id="ARBA00022989"/>
    </source>
</evidence>
<gene>
    <name evidence="8" type="ORF">GCM10022228_12650</name>
</gene>
<dbReference type="EMBL" id="BAAAZT010000061">
    <property type="protein sequence ID" value="GAA3903855.1"/>
    <property type="molecule type" value="Genomic_DNA"/>
</dbReference>
<feature type="transmembrane region" description="Helical" evidence="7">
    <location>
        <begin position="218"/>
        <end position="242"/>
    </location>
</feature>
<evidence type="ECO:0000256" key="2">
    <source>
        <dbReference type="ARBA" id="ARBA00022475"/>
    </source>
</evidence>
<keyword evidence="9" id="KW-1185">Reference proteome</keyword>
<comment type="subcellular location">
    <subcellularLocation>
        <location evidence="1">Cell membrane</location>
        <topology evidence="1">Multi-pass membrane protein</topology>
    </subcellularLocation>
</comment>
<keyword evidence="4 7" id="KW-1133">Transmembrane helix</keyword>
<dbReference type="Proteomes" id="UP001500133">
    <property type="component" value="Unassembled WGS sequence"/>
</dbReference>
<sequence>MRRGRSAWHPEQIPQRGWRDVAWRVYREAGQHRITLLAAGVAFYALLALFPAIAAVVSIGGLLFDPYEAGQQLRELSRFMPPDAAGLIARQAQKVAETAEQRSGVAALISGIIAMAVATKGVRGLITGLNAVYGEGDYRSRMRHGAMVMALTLGLLAMTLVTLGFIALIPFAVTYMPLSSLVERLLYWLRWPVLLVVMSLLIALLYRFAPYRRAPRWQWLSVGTLLATVLWLLGSGGLSLYARYFSRFSELYGSLGAVVVLMLWFWLSAYVVLLGAEVNAQLERQTCRDTTVGREKPMGRRRAWAADTLGAEHPWHRPDEQGGDDDTGR</sequence>
<evidence type="ECO:0000256" key="6">
    <source>
        <dbReference type="SAM" id="MobiDB-lite"/>
    </source>
</evidence>
<feature type="transmembrane region" description="Helical" evidence="7">
    <location>
        <begin position="105"/>
        <end position="126"/>
    </location>
</feature>
<protein>
    <submittedName>
        <fullName evidence="8">YihY/virulence factor BrkB family protein</fullName>
    </submittedName>
</protein>
<evidence type="ECO:0000256" key="3">
    <source>
        <dbReference type="ARBA" id="ARBA00022692"/>
    </source>
</evidence>
<evidence type="ECO:0000313" key="9">
    <source>
        <dbReference type="Proteomes" id="UP001500133"/>
    </source>
</evidence>
<feature type="transmembrane region" description="Helical" evidence="7">
    <location>
        <begin position="185"/>
        <end position="206"/>
    </location>
</feature>
<feature type="transmembrane region" description="Helical" evidence="7">
    <location>
        <begin position="34"/>
        <end position="64"/>
    </location>
</feature>
<feature type="transmembrane region" description="Helical" evidence="7">
    <location>
        <begin position="254"/>
        <end position="276"/>
    </location>
</feature>
<dbReference type="RefSeq" id="WP_344703467.1">
    <property type="nucleotide sequence ID" value="NZ_BAAAZT010000061.1"/>
</dbReference>
<evidence type="ECO:0000256" key="7">
    <source>
        <dbReference type="SAM" id="Phobius"/>
    </source>
</evidence>
<keyword evidence="2" id="KW-1003">Cell membrane</keyword>
<dbReference type="InterPro" id="IPR017039">
    <property type="entry name" value="Virul_fac_BrkB"/>
</dbReference>
<feature type="region of interest" description="Disordered" evidence="6">
    <location>
        <begin position="307"/>
        <end position="329"/>
    </location>
</feature>
<dbReference type="NCBIfam" id="TIGR00765">
    <property type="entry name" value="yihY_not_rbn"/>
    <property type="match status" value="1"/>
</dbReference>
<dbReference type="PIRSF" id="PIRSF035875">
    <property type="entry name" value="RNase_BN"/>
    <property type="match status" value="1"/>
</dbReference>
<feature type="transmembrane region" description="Helical" evidence="7">
    <location>
        <begin position="147"/>
        <end position="173"/>
    </location>
</feature>
<organism evidence="8 9">
    <name type="scientific">Halomonas cibimaris</name>
    <dbReference type="NCBI Taxonomy" id="657012"/>
    <lineage>
        <taxon>Bacteria</taxon>
        <taxon>Pseudomonadati</taxon>
        <taxon>Pseudomonadota</taxon>
        <taxon>Gammaproteobacteria</taxon>
        <taxon>Oceanospirillales</taxon>
        <taxon>Halomonadaceae</taxon>
        <taxon>Halomonas</taxon>
    </lineage>
</organism>
<keyword evidence="5 7" id="KW-0472">Membrane</keyword>
<dbReference type="Pfam" id="PF03631">
    <property type="entry name" value="Virul_fac_BrkB"/>
    <property type="match status" value="1"/>
</dbReference>
<name>A0ABP7LNL0_9GAMM</name>
<proteinExistence type="predicted"/>
<comment type="caution">
    <text evidence="8">The sequence shown here is derived from an EMBL/GenBank/DDBJ whole genome shotgun (WGS) entry which is preliminary data.</text>
</comment>
<evidence type="ECO:0000256" key="1">
    <source>
        <dbReference type="ARBA" id="ARBA00004651"/>
    </source>
</evidence>
<evidence type="ECO:0000256" key="5">
    <source>
        <dbReference type="ARBA" id="ARBA00023136"/>
    </source>
</evidence>
<evidence type="ECO:0000313" key="8">
    <source>
        <dbReference type="EMBL" id="GAA3903855.1"/>
    </source>
</evidence>